<dbReference type="OrthoDB" id="1706761at2"/>
<dbReference type="InterPro" id="IPR014194">
    <property type="entry name" value="Spore_III_AE"/>
</dbReference>
<keyword evidence="2" id="KW-1133">Transmembrane helix</keyword>
<sequence>MRRFQGNVLAVLAVILFWGCSSFVCHTQAADSENSGISGPRAAAQGMTVQETTVPDSATQGTTVPDSATQGTTAQDSATQGTATQDSTQEMQEKIENHLLEEYDFSEIDAYLNRMLPEEKLTFGALVEQLVSQETDGLGEKLLQWIEDKLSYEFRYNKSNFIRILLIAVLAALFTNFSDAFQNRQISETAFFVLYLLLLTLCLNSFRVSIDGVEESVKEVLGLMQVLCPAYFLAVTVSVGSSTSIAFYNMVLFVIYLVNLVILNFLLPAVQMYMMIQILNHLSAEEYLTQLGELVEKGIIWMHRILLGLVLGLNVVQGLIGPAIDRVKRSTLSGGAGAIPVVGDALGSVADVFFGTAVLIKNGIGLGAAILVCLACVYPLLQMGVLVLMYKLAAALVEPVSDKRIVGCIDSVSRGHELLLRTIYTTGVLFLVTLAVVAATTGNG</sequence>
<dbReference type="Pfam" id="PF09546">
    <property type="entry name" value="Spore_III_AE"/>
    <property type="match status" value="1"/>
</dbReference>
<feature type="transmembrane region" description="Helical" evidence="2">
    <location>
        <begin position="336"/>
        <end position="360"/>
    </location>
</feature>
<feature type="compositionally biased region" description="Polar residues" evidence="1">
    <location>
        <begin position="47"/>
        <end position="90"/>
    </location>
</feature>
<keyword evidence="3" id="KW-0732">Signal</keyword>
<feature type="transmembrane region" description="Helical" evidence="2">
    <location>
        <begin position="251"/>
        <end position="279"/>
    </location>
</feature>
<evidence type="ECO:0000256" key="3">
    <source>
        <dbReference type="SAM" id="SignalP"/>
    </source>
</evidence>
<protein>
    <submittedName>
        <fullName evidence="4">Stage III sporulation protein AE</fullName>
    </submittedName>
</protein>
<organism evidence="4 5">
    <name type="scientific">Hespellia stercorisuis DSM 15480</name>
    <dbReference type="NCBI Taxonomy" id="1121950"/>
    <lineage>
        <taxon>Bacteria</taxon>
        <taxon>Bacillati</taxon>
        <taxon>Bacillota</taxon>
        <taxon>Clostridia</taxon>
        <taxon>Lachnospirales</taxon>
        <taxon>Lachnospiraceae</taxon>
        <taxon>Hespellia</taxon>
    </lineage>
</organism>
<dbReference type="RefSeq" id="WP_073103650.1">
    <property type="nucleotide sequence ID" value="NZ_FQZY01000005.1"/>
</dbReference>
<evidence type="ECO:0000256" key="1">
    <source>
        <dbReference type="SAM" id="MobiDB-lite"/>
    </source>
</evidence>
<dbReference type="STRING" id="1121950.SAMN02745243_00086"/>
<feature type="chain" id="PRO_5012364419" evidence="3">
    <location>
        <begin position="30"/>
        <end position="444"/>
    </location>
</feature>
<feature type="transmembrane region" description="Helical" evidence="2">
    <location>
        <begin position="161"/>
        <end position="178"/>
    </location>
</feature>
<feature type="transmembrane region" description="Helical" evidence="2">
    <location>
        <begin position="190"/>
        <end position="208"/>
    </location>
</feature>
<evidence type="ECO:0000313" key="5">
    <source>
        <dbReference type="Proteomes" id="UP000184301"/>
    </source>
</evidence>
<feature type="transmembrane region" description="Helical" evidence="2">
    <location>
        <begin position="299"/>
        <end position="324"/>
    </location>
</feature>
<evidence type="ECO:0000313" key="4">
    <source>
        <dbReference type="EMBL" id="SHJ23887.1"/>
    </source>
</evidence>
<keyword evidence="2" id="KW-0812">Transmembrane</keyword>
<dbReference type="EMBL" id="FQZY01000005">
    <property type="protein sequence ID" value="SHJ23887.1"/>
    <property type="molecule type" value="Genomic_DNA"/>
</dbReference>
<proteinExistence type="predicted"/>
<feature type="signal peptide" evidence="3">
    <location>
        <begin position="1"/>
        <end position="29"/>
    </location>
</feature>
<reference evidence="4 5" key="1">
    <citation type="submission" date="2016-11" db="EMBL/GenBank/DDBJ databases">
        <authorList>
            <person name="Jaros S."/>
            <person name="Januszkiewicz K."/>
            <person name="Wedrychowicz H."/>
        </authorList>
    </citation>
    <scope>NUCLEOTIDE SEQUENCE [LARGE SCALE GENOMIC DNA]</scope>
    <source>
        <strain evidence="4 5">DSM 15480</strain>
    </source>
</reference>
<dbReference type="Proteomes" id="UP000184301">
    <property type="component" value="Unassembled WGS sequence"/>
</dbReference>
<evidence type="ECO:0000256" key="2">
    <source>
        <dbReference type="SAM" id="Phobius"/>
    </source>
</evidence>
<keyword evidence="5" id="KW-1185">Reference proteome</keyword>
<name>A0A1M6HNW1_9FIRM</name>
<gene>
    <name evidence="4" type="ORF">SAMN02745243_00086</name>
</gene>
<feature type="transmembrane region" description="Helical" evidence="2">
    <location>
        <begin position="418"/>
        <end position="439"/>
    </location>
</feature>
<accession>A0A1M6HNW1</accession>
<feature type="transmembrane region" description="Helical" evidence="2">
    <location>
        <begin position="366"/>
        <end position="397"/>
    </location>
</feature>
<feature type="region of interest" description="Disordered" evidence="1">
    <location>
        <begin position="31"/>
        <end position="90"/>
    </location>
</feature>
<keyword evidence="2" id="KW-0472">Membrane</keyword>
<dbReference type="AlphaFoldDB" id="A0A1M6HNW1"/>